<dbReference type="Pfam" id="PF26335">
    <property type="entry name" value="ARB_00930_C"/>
    <property type="match status" value="1"/>
</dbReference>
<dbReference type="Proteomes" id="UP001412239">
    <property type="component" value="Unassembled WGS sequence"/>
</dbReference>
<feature type="signal peptide" evidence="2">
    <location>
        <begin position="1"/>
        <end position="22"/>
    </location>
</feature>
<evidence type="ECO:0000313" key="5">
    <source>
        <dbReference type="EMBL" id="CUS10218.1"/>
    </source>
</evidence>
<evidence type="ECO:0000256" key="2">
    <source>
        <dbReference type="SAM" id="SignalP"/>
    </source>
</evidence>
<dbReference type="PANTHER" id="PTHR22935:SF95">
    <property type="entry name" value="BETA-LACTAMASE-LIKE 1-RELATED"/>
    <property type="match status" value="1"/>
</dbReference>
<dbReference type="PANTHER" id="PTHR22935">
    <property type="entry name" value="PENICILLIN-BINDING PROTEIN"/>
    <property type="match status" value="1"/>
</dbReference>
<reference evidence="5" key="1">
    <citation type="submission" date="2015-10" db="EMBL/GenBank/DDBJ databases">
        <authorList>
            <person name="Regsiter A."/>
            <person name="william w."/>
        </authorList>
    </citation>
    <scope>NUCLEOTIDE SEQUENCE</scope>
    <source>
        <strain evidence="5">Montdore</strain>
    </source>
</reference>
<dbReference type="InterPro" id="IPR012338">
    <property type="entry name" value="Beta-lactam/transpept-like"/>
</dbReference>
<dbReference type="EMBL" id="LN891054">
    <property type="protein sequence ID" value="CUS10218.1"/>
    <property type="molecule type" value="Genomic_DNA"/>
</dbReference>
<organism evidence="5 6">
    <name type="scientific">Tuber aestivum</name>
    <name type="common">summer truffle</name>
    <dbReference type="NCBI Taxonomy" id="59557"/>
    <lineage>
        <taxon>Eukaryota</taxon>
        <taxon>Fungi</taxon>
        <taxon>Dikarya</taxon>
        <taxon>Ascomycota</taxon>
        <taxon>Pezizomycotina</taxon>
        <taxon>Pezizomycetes</taxon>
        <taxon>Pezizales</taxon>
        <taxon>Tuberaceae</taxon>
        <taxon>Tuber</taxon>
    </lineage>
</organism>
<sequence length="576" mass="62033">MYSHTNLLLLTFLLPHLPTIAAKCYPPGATFPAPDYALLPPPDIKLPTSAEAPWPANITSYAVQVTTAEKTIFSAYHTAEILGEYRDGEPSDVTGDTYFRIASNTKVFTVLAVLLTEGMSLDDGVLKYIPELADGEGGVEWGDVTLGSLGGHLAGIVREYAAFDLFGHGDEGDLLKDPVSHGFPPLPRSAGPPCGITGGDVQCTWKQFISDFSARRPIYPPQTTATYCNAGFMLLSLSLERHTGMPFEKLVQENILTPLNLTSTFQKPRDSSGIIPYQRNDWRWDEGIKNAAGGLYASSTDLSKFLRGLLNHGAGLGGIGMTRGRMNGWLRGGSSTGSPWSGYGTPWEVVFSNTLAPDGHVVPVITKGGSLAGYPSTTIILPDYALAANVLVSGAAAANRYLRDTIISQLIPWAHTHALSQTTTKFTGTYSALPTTGINTTITLTTAPNLPGLGVETFISNGTDMNAFFASFYHDYAGMPTPGEVELRLFPTGIGSAWRMSVNFIPHEEKEETVWSRACFTNIDTWAYAGQSVSEFVFLSEGEAGVVGVKLPAFRISLVKLETKEGVQEEVKGELK</sequence>
<accession>A0A292PU93</accession>
<dbReference type="Pfam" id="PF00144">
    <property type="entry name" value="Beta-lactamase"/>
    <property type="match status" value="1"/>
</dbReference>
<dbReference type="InterPro" id="IPR051478">
    <property type="entry name" value="Beta-lactamase-like_AB/R"/>
</dbReference>
<dbReference type="Gene3D" id="3.40.710.10">
    <property type="entry name" value="DD-peptidase/beta-lactamase superfamily"/>
    <property type="match status" value="1"/>
</dbReference>
<comment type="similarity">
    <text evidence="1">Belongs to the beta-lactamase family.</text>
</comment>
<gene>
    <name evidence="5" type="ORF">GSTUAT00005765001</name>
</gene>
<keyword evidence="2" id="KW-0732">Signal</keyword>
<dbReference type="AlphaFoldDB" id="A0A292PU93"/>
<feature type="chain" id="PRO_5012787505" evidence="2">
    <location>
        <begin position="23"/>
        <end position="576"/>
    </location>
</feature>
<feature type="domain" description="Beta-lactamase-like ARB-00930-like C-terminal" evidence="4">
    <location>
        <begin position="420"/>
        <end position="560"/>
    </location>
</feature>
<dbReference type="InterPro" id="IPR058664">
    <property type="entry name" value="ARB_00930-like_C"/>
</dbReference>
<evidence type="ECO:0000313" key="6">
    <source>
        <dbReference type="Proteomes" id="UP001412239"/>
    </source>
</evidence>
<evidence type="ECO:0000259" key="3">
    <source>
        <dbReference type="Pfam" id="PF00144"/>
    </source>
</evidence>
<protein>
    <submittedName>
        <fullName evidence="5">Uncharacterized protein</fullName>
    </submittedName>
</protein>
<name>A0A292PU93_9PEZI</name>
<dbReference type="SUPFAM" id="SSF56601">
    <property type="entry name" value="beta-lactamase/transpeptidase-like"/>
    <property type="match status" value="1"/>
</dbReference>
<proteinExistence type="inferred from homology"/>
<feature type="domain" description="Beta-lactamase-related" evidence="3">
    <location>
        <begin position="58"/>
        <end position="397"/>
    </location>
</feature>
<evidence type="ECO:0000256" key="1">
    <source>
        <dbReference type="ARBA" id="ARBA00038473"/>
    </source>
</evidence>
<keyword evidence="6" id="KW-1185">Reference proteome</keyword>
<dbReference type="InterPro" id="IPR001466">
    <property type="entry name" value="Beta-lactam-related"/>
</dbReference>
<evidence type="ECO:0000259" key="4">
    <source>
        <dbReference type="Pfam" id="PF26335"/>
    </source>
</evidence>